<sequence length="52" mass="5896">MAQHQEAWTPCHIISNSSIKTKSDPKCVVARKLKSPQSNRNSSSTMVKRERI</sequence>
<evidence type="ECO:0000313" key="2">
    <source>
        <dbReference type="EMBL" id="BAE90476.1"/>
    </source>
</evidence>
<dbReference type="Bgee" id="ENSMFAG00000041109">
    <property type="expression patterns" value="Expressed in heart and 2 other cell types or tissues"/>
</dbReference>
<reference evidence="3" key="3">
    <citation type="submission" date="2025-05" db="UniProtKB">
        <authorList>
            <consortium name="Ensembl"/>
        </authorList>
    </citation>
    <scope>IDENTIFICATION</scope>
</reference>
<keyword evidence="4" id="KW-1185">Reference proteome</keyword>
<dbReference type="AlphaFoldDB" id="I7GDG9"/>
<dbReference type="GeneTree" id="ENSGT00940000158809"/>
<evidence type="ECO:0000256" key="1">
    <source>
        <dbReference type="SAM" id="MobiDB-lite"/>
    </source>
</evidence>
<accession>I7GDG9</accession>
<dbReference type="Ensembl" id="ENSMFAT00000083115.1">
    <property type="protein sequence ID" value="ENSMFAP00000061183.1"/>
    <property type="gene ID" value="ENSMFAG00000041109.2"/>
</dbReference>
<reference evidence="3 4" key="2">
    <citation type="submission" date="2013-03" db="EMBL/GenBank/DDBJ databases">
        <authorList>
            <person name="Warren W."/>
            <person name="Wilson R.K."/>
        </authorList>
    </citation>
    <scope>NUCLEOTIDE SEQUENCE</scope>
</reference>
<feature type="compositionally biased region" description="Polar residues" evidence="1">
    <location>
        <begin position="35"/>
        <end position="46"/>
    </location>
</feature>
<protein>
    <submittedName>
        <fullName evidence="3">MAM and LDL receptor class A domain containing 1</fullName>
    </submittedName>
    <submittedName>
        <fullName evidence="2">Macaca fascicularis brain cDNA clone: QflA-22450, similar to human LOC399722 (LOC387636), mRNA, RefSeq: XM_373448.1</fullName>
    </submittedName>
</protein>
<evidence type="ECO:0000313" key="4">
    <source>
        <dbReference type="Proteomes" id="UP000233100"/>
    </source>
</evidence>
<dbReference type="EMBL" id="AB173414">
    <property type="protein sequence ID" value="BAE90476.1"/>
    <property type="molecule type" value="mRNA"/>
</dbReference>
<evidence type="ECO:0000313" key="3">
    <source>
        <dbReference type="Ensembl" id="ENSMFAP00000061183.1"/>
    </source>
</evidence>
<proteinExistence type="evidence at transcript level"/>
<dbReference type="Proteomes" id="UP000233100">
    <property type="component" value="Chromosome 9"/>
</dbReference>
<organism evidence="2">
    <name type="scientific">Macaca fascicularis</name>
    <name type="common">Crab-eating macaque</name>
    <name type="synonym">Cynomolgus monkey</name>
    <dbReference type="NCBI Taxonomy" id="9541"/>
    <lineage>
        <taxon>Eukaryota</taxon>
        <taxon>Metazoa</taxon>
        <taxon>Chordata</taxon>
        <taxon>Craniata</taxon>
        <taxon>Vertebrata</taxon>
        <taxon>Euteleostomi</taxon>
        <taxon>Mammalia</taxon>
        <taxon>Eutheria</taxon>
        <taxon>Euarchontoglires</taxon>
        <taxon>Primates</taxon>
        <taxon>Haplorrhini</taxon>
        <taxon>Catarrhini</taxon>
        <taxon>Cercopithecidae</taxon>
        <taxon>Cercopithecinae</taxon>
        <taxon>Macaca</taxon>
    </lineage>
</organism>
<feature type="region of interest" description="Disordered" evidence="1">
    <location>
        <begin position="31"/>
        <end position="52"/>
    </location>
</feature>
<name>I7GDG9_MACFA</name>
<reference evidence="2" key="1">
    <citation type="journal article" date="2007" name="PLoS Biol.">
        <title>Rate of evolution in brain-expressed genes in humans and other primates.</title>
        <authorList>
            <person name="Wang H.-Y."/>
            <person name="Chien H.-C."/>
            <person name="Osada N."/>
            <person name="Hashimoto K."/>
            <person name="Sugano S."/>
            <person name="Gojobori T."/>
            <person name="Chou C.-K."/>
            <person name="Tsai S.-F."/>
            <person name="Wu C.-I."/>
            <person name="Shen C.-K.J."/>
        </authorList>
    </citation>
    <scope>NUCLEOTIDE SEQUENCE</scope>
</reference>
<gene>
    <name evidence="3" type="primary">MALRD1</name>
</gene>